<sequence length="236" mass="26739">MKFVTSIFIAVFLNGCSSMFCSSCVALDGSHGISVSNADKMHFEEVLRIQSDCSMCSPSGSDLLINGSEYTSDVAIKCCLEKNMIDTNIGLKKVYFHRITDARNSARSIHFVSKKGKKEFFNSNPRLEVLFYLFLQQELNSRGIIVVDTQTSPYTYKLDFEFKFLEGKYSQTSEILNGRLDGNLRFHNINLNRNLSLSTRQQVRVLDAKESKDFDFFIALLVKQAAMKVADEISKL</sequence>
<accession>A0ABS5HL30</accession>
<evidence type="ECO:0008006" key="3">
    <source>
        <dbReference type="Google" id="ProtNLM"/>
    </source>
</evidence>
<organism evidence="1 2">
    <name type="scientific">Campylobacter anatolicus</name>
    <dbReference type="NCBI Taxonomy" id="2829105"/>
    <lineage>
        <taxon>Bacteria</taxon>
        <taxon>Pseudomonadati</taxon>
        <taxon>Campylobacterota</taxon>
        <taxon>Epsilonproteobacteria</taxon>
        <taxon>Campylobacterales</taxon>
        <taxon>Campylobacteraceae</taxon>
        <taxon>Campylobacter</taxon>
    </lineage>
</organism>
<name>A0ABS5HL30_9BACT</name>
<evidence type="ECO:0000313" key="1">
    <source>
        <dbReference type="EMBL" id="MBR8464332.1"/>
    </source>
</evidence>
<keyword evidence="2" id="KW-1185">Reference proteome</keyword>
<proteinExistence type="predicted"/>
<evidence type="ECO:0000313" key="2">
    <source>
        <dbReference type="Proteomes" id="UP000682951"/>
    </source>
</evidence>
<dbReference type="Proteomes" id="UP000682951">
    <property type="component" value="Unassembled WGS sequence"/>
</dbReference>
<dbReference type="EMBL" id="JAGSSW010000007">
    <property type="protein sequence ID" value="MBR8464332.1"/>
    <property type="molecule type" value="Genomic_DNA"/>
</dbReference>
<protein>
    <recommendedName>
        <fullName evidence="3">Outer membrane liproprotein</fullName>
    </recommendedName>
</protein>
<comment type="caution">
    <text evidence="1">The sequence shown here is derived from an EMBL/GenBank/DDBJ whole genome shotgun (WGS) entry which is preliminary data.</text>
</comment>
<reference evidence="1 2" key="1">
    <citation type="submission" date="2021-04" db="EMBL/GenBank/DDBJ databases">
        <title>Molecular and phenotypic characterization and identification of bacterial isolates recovered from the Anatolian ground squirrels (Spermophilus xanthoprymnus) and which have the potential to form a new species in the Campylobacter genus.</title>
        <authorList>
            <person name="Aydin F."/>
            <person name="Abay S."/>
            <person name="Kayman T."/>
            <person name="Karakaya E."/>
            <person name="Mustak H.K."/>
            <person name="Mustak I.B."/>
            <person name="Bilgin N."/>
            <person name="Duzler A."/>
            <person name="Sahin O."/>
            <person name="Guran O."/>
            <person name="Saticioglu I.B."/>
        </authorList>
    </citation>
    <scope>NUCLEOTIDE SEQUENCE [LARGE SCALE GENOMIC DNA]</scope>
    <source>
        <strain evidence="2">faydin-G24</strain>
    </source>
</reference>
<gene>
    <name evidence="1" type="ORF">KDD93_07120</name>
</gene>